<dbReference type="Pfam" id="PF04070">
    <property type="entry name" value="DUF378"/>
    <property type="match status" value="1"/>
</dbReference>
<dbReference type="EMBL" id="MN739880">
    <property type="protein sequence ID" value="QHT75637.1"/>
    <property type="molecule type" value="Genomic_DNA"/>
</dbReference>
<sequence length="71" mass="8002">MKASVAFKVNPIKLLAELLIIIGALNWLWIGLFNRDFVGELVKSNSKYVYILVGISGVYLLIHKIIWISKG</sequence>
<feature type="transmembrane region" description="Helical" evidence="1">
    <location>
        <begin position="48"/>
        <end position="67"/>
    </location>
</feature>
<keyword evidence="1" id="KW-0812">Transmembrane</keyword>
<feature type="transmembrane region" description="Helical" evidence="1">
    <location>
        <begin position="12"/>
        <end position="33"/>
    </location>
</feature>
<dbReference type="PANTHER" id="PTHR37304">
    <property type="entry name" value="MEMBRANE PROTEIN-RELATED"/>
    <property type="match status" value="1"/>
</dbReference>
<dbReference type="AlphaFoldDB" id="A0A6C0H5F3"/>
<name>A0A6C0H5F3_9ZZZZ</name>
<dbReference type="InterPro" id="IPR007211">
    <property type="entry name" value="DUF378"/>
</dbReference>
<keyword evidence="1" id="KW-1133">Transmembrane helix</keyword>
<evidence type="ECO:0000313" key="2">
    <source>
        <dbReference type="EMBL" id="QHT75637.1"/>
    </source>
</evidence>
<evidence type="ECO:0000256" key="1">
    <source>
        <dbReference type="SAM" id="Phobius"/>
    </source>
</evidence>
<proteinExistence type="predicted"/>
<organism evidence="2">
    <name type="scientific">viral metagenome</name>
    <dbReference type="NCBI Taxonomy" id="1070528"/>
    <lineage>
        <taxon>unclassified sequences</taxon>
        <taxon>metagenomes</taxon>
        <taxon>organismal metagenomes</taxon>
    </lineage>
</organism>
<reference evidence="2" key="1">
    <citation type="journal article" date="2020" name="Nature">
        <title>Giant virus diversity and host interactions through global metagenomics.</title>
        <authorList>
            <person name="Schulz F."/>
            <person name="Roux S."/>
            <person name="Paez-Espino D."/>
            <person name="Jungbluth S."/>
            <person name="Walsh D.A."/>
            <person name="Denef V.J."/>
            <person name="McMahon K.D."/>
            <person name="Konstantinidis K.T."/>
            <person name="Eloe-Fadrosh E.A."/>
            <person name="Kyrpides N.C."/>
            <person name="Woyke T."/>
        </authorList>
    </citation>
    <scope>NUCLEOTIDE SEQUENCE</scope>
    <source>
        <strain evidence="2">GVMAG-M-3300023179-71</strain>
    </source>
</reference>
<keyword evidence="1" id="KW-0472">Membrane</keyword>
<dbReference type="PANTHER" id="PTHR37304:SF1">
    <property type="entry name" value="MEMBRANE PROTEIN"/>
    <property type="match status" value="1"/>
</dbReference>
<protein>
    <recommendedName>
        <fullName evidence="3">DUF378 domain-containing protein</fullName>
    </recommendedName>
</protein>
<evidence type="ECO:0008006" key="3">
    <source>
        <dbReference type="Google" id="ProtNLM"/>
    </source>
</evidence>
<accession>A0A6C0H5F3</accession>